<dbReference type="EMBL" id="CP025299">
    <property type="protein sequence ID" value="AUG29520.1"/>
    <property type="molecule type" value="Genomic_DNA"/>
</dbReference>
<accession>A0A2K9D7E7</accession>
<evidence type="ECO:0000313" key="1">
    <source>
        <dbReference type="EMBL" id="AUG29520.1"/>
    </source>
</evidence>
<proteinExistence type="predicted"/>
<dbReference type="KEGG" id="mhos:CXR34_08715"/>
<sequence>MLGATGVGVGVGVGLGPYVAMGVGVGTDGSPLPALGATYRSVTTVDSIQPDSLVADATRTRP</sequence>
<dbReference type="AlphaFoldDB" id="A0A2K9D7E7"/>
<gene>
    <name evidence="1" type="ORF">CXR34_08715</name>
</gene>
<organism evidence="1 2">
    <name type="scientific">Microbacterium hominis</name>
    <dbReference type="NCBI Taxonomy" id="162426"/>
    <lineage>
        <taxon>Bacteria</taxon>
        <taxon>Bacillati</taxon>
        <taxon>Actinomycetota</taxon>
        <taxon>Actinomycetes</taxon>
        <taxon>Micrococcales</taxon>
        <taxon>Microbacteriaceae</taxon>
        <taxon>Microbacterium</taxon>
    </lineage>
</organism>
<reference evidence="1 2" key="1">
    <citation type="submission" date="2017-12" db="EMBL/GenBank/DDBJ databases">
        <title>Isolation and characterization of estrogens degradatiion strain Microbacterium hominis SJTG1.</title>
        <authorList>
            <person name="Xiong W."/>
            <person name="Yin C."/>
            <person name="Zheng D."/>
            <person name="Liang R."/>
        </authorList>
    </citation>
    <scope>NUCLEOTIDE SEQUENCE [LARGE SCALE GENOMIC DNA]</scope>
    <source>
        <strain evidence="1 2">SJTG1</strain>
    </source>
</reference>
<evidence type="ECO:0000313" key="2">
    <source>
        <dbReference type="Proteomes" id="UP000233276"/>
    </source>
</evidence>
<protein>
    <submittedName>
        <fullName evidence="1">Uncharacterized protein</fullName>
    </submittedName>
</protein>
<dbReference type="Proteomes" id="UP000233276">
    <property type="component" value="Chromosome"/>
</dbReference>
<name>A0A2K9D7E7_9MICO</name>